<feature type="transmembrane region" description="Helical" evidence="8">
    <location>
        <begin position="128"/>
        <end position="145"/>
    </location>
</feature>
<feature type="transmembrane region" description="Helical" evidence="8">
    <location>
        <begin position="269"/>
        <end position="291"/>
    </location>
</feature>
<dbReference type="EMBL" id="JAAOIC020000044">
    <property type="protein sequence ID" value="KAG8038131.1"/>
    <property type="molecule type" value="Genomic_DNA"/>
</dbReference>
<feature type="transmembrane region" description="Helical" evidence="8">
    <location>
        <begin position="182"/>
        <end position="202"/>
    </location>
</feature>
<reference evidence="10" key="2">
    <citation type="submission" date="2021-04" db="EMBL/GenBank/DDBJ databases">
        <title>Genome-wide patterns of bracovirus chromosomal integration into multiple host tissues during parasitism.</title>
        <authorList>
            <person name="Chebbi M.A.C."/>
        </authorList>
    </citation>
    <scope>NUCLEOTIDE SEQUENCE</scope>
    <source>
        <tissue evidence="10">Whole body</tissue>
    </source>
</reference>
<feature type="transmembrane region" description="Helical" evidence="8">
    <location>
        <begin position="335"/>
        <end position="359"/>
    </location>
</feature>
<evidence type="ECO:0000256" key="6">
    <source>
        <dbReference type="ARBA" id="ARBA00022989"/>
    </source>
</evidence>
<evidence type="ECO:0000313" key="11">
    <source>
        <dbReference type="Proteomes" id="UP000729913"/>
    </source>
</evidence>
<evidence type="ECO:0000256" key="8">
    <source>
        <dbReference type="SAM" id="Phobius"/>
    </source>
</evidence>
<sequence length="503" mass="55639">MKLFSKIKSESKLDVSQATSYNSNSRIHIIIGLVCNLLIIDCGLHEGWPTVTLPKFGTEDPVTLTSNQEVLLINLLYLGVSLGALSPIFLMDRFGRKWTLLSAAVPKIFSWIAIGLANTHTTLYCARLLAGIGCGMTYSVMPMYIGEISSKRTRGPLGTLQSVLINMGILFIYTIGLYVTRFAMAMMCLALPVLFIVTFVWLPESSVYLTRKNRLTCAEKTLQWSLGKQNVELELEEVKRIVKTEEDVKTMGFFSSLIKAMRSPANKRAALIMLILASVLSLTGAGAIMTYQSYISEEAGFHFGTNLGIITTGVAIVLAGIACVSLVRTTGKRRLLLLTAPVAVLCLGTIATFFTLIDFGYDVKAVNWIPTVFVVLYVIIYGLAFNPMPLAYLGELFTFDFKVTAGICSSIYYAVTTTGIIKLYQILHDDYGTHVAFWALTVITIILWILMYIFVLETEGMTLEEIQLALTGDFVKKNLSRGRHQQSFESVNKINLTSVKSTN</sequence>
<keyword evidence="5 8" id="KW-0812">Transmembrane</keyword>
<feature type="transmembrane region" description="Helical" evidence="8">
    <location>
        <begin position="365"/>
        <end position="384"/>
    </location>
</feature>
<dbReference type="InterPro" id="IPR020846">
    <property type="entry name" value="MFS_dom"/>
</dbReference>
<feature type="domain" description="Major facilitator superfamily (MFS) profile" evidence="9">
    <location>
        <begin position="27"/>
        <end position="459"/>
    </location>
</feature>
<comment type="caution">
    <text evidence="10">The sequence shown here is derived from an EMBL/GenBank/DDBJ whole genome shotgun (WGS) entry which is preliminary data.</text>
</comment>
<comment type="subcellular location">
    <subcellularLocation>
        <location evidence="1">Cell membrane</location>
        <topology evidence="1">Multi-pass membrane protein</topology>
    </subcellularLocation>
</comment>
<dbReference type="PROSITE" id="PS50850">
    <property type="entry name" value="MFS"/>
    <property type="match status" value="1"/>
</dbReference>
<keyword evidence="3" id="KW-1003">Cell membrane</keyword>
<evidence type="ECO:0000256" key="5">
    <source>
        <dbReference type="ARBA" id="ARBA00022692"/>
    </source>
</evidence>
<dbReference type="InterPro" id="IPR005828">
    <property type="entry name" value="MFS_sugar_transport-like"/>
</dbReference>
<keyword evidence="4" id="KW-0762">Sugar transport</keyword>
<evidence type="ECO:0000256" key="4">
    <source>
        <dbReference type="ARBA" id="ARBA00022597"/>
    </source>
</evidence>
<evidence type="ECO:0000256" key="2">
    <source>
        <dbReference type="ARBA" id="ARBA00022448"/>
    </source>
</evidence>
<dbReference type="GO" id="GO:0022857">
    <property type="term" value="F:transmembrane transporter activity"/>
    <property type="evidence" value="ECO:0007669"/>
    <property type="project" value="InterPro"/>
</dbReference>
<dbReference type="FunFam" id="1.20.1250.20:FF:000218">
    <property type="entry name" value="facilitated trehalose transporter Tret1"/>
    <property type="match status" value="1"/>
</dbReference>
<dbReference type="Pfam" id="PF00083">
    <property type="entry name" value="Sugar_tr"/>
    <property type="match status" value="1"/>
</dbReference>
<dbReference type="InterPro" id="IPR050549">
    <property type="entry name" value="MFS_Trehalose_Transporter"/>
</dbReference>
<evidence type="ECO:0000256" key="3">
    <source>
        <dbReference type="ARBA" id="ARBA00022475"/>
    </source>
</evidence>
<dbReference type="GO" id="GO:0005886">
    <property type="term" value="C:plasma membrane"/>
    <property type="evidence" value="ECO:0007669"/>
    <property type="project" value="UniProtKB-SubCell"/>
</dbReference>
<gene>
    <name evidence="10" type="ORF">G9C98_006456</name>
</gene>
<dbReference type="PROSITE" id="PS00217">
    <property type="entry name" value="SUGAR_TRANSPORT_2"/>
    <property type="match status" value="1"/>
</dbReference>
<evidence type="ECO:0000313" key="10">
    <source>
        <dbReference type="EMBL" id="KAG8038131.1"/>
    </source>
</evidence>
<feature type="transmembrane region" description="Helical" evidence="8">
    <location>
        <begin position="435"/>
        <end position="455"/>
    </location>
</feature>
<feature type="transmembrane region" description="Helical" evidence="8">
    <location>
        <begin position="29"/>
        <end position="51"/>
    </location>
</feature>
<dbReference type="AlphaFoldDB" id="A0A8J5UYW7"/>
<keyword evidence="7 8" id="KW-0472">Membrane</keyword>
<evidence type="ECO:0000259" key="9">
    <source>
        <dbReference type="PROSITE" id="PS50850"/>
    </source>
</evidence>
<dbReference type="InterPro" id="IPR005829">
    <property type="entry name" value="Sugar_transporter_CS"/>
</dbReference>
<dbReference type="OrthoDB" id="6133115at2759"/>
<proteinExistence type="predicted"/>
<dbReference type="Proteomes" id="UP000729913">
    <property type="component" value="Unassembled WGS sequence"/>
</dbReference>
<dbReference type="PANTHER" id="PTHR48021">
    <property type="match status" value="1"/>
</dbReference>
<keyword evidence="11" id="KW-1185">Reference proteome</keyword>
<name>A0A8J5UYW7_9HYME</name>
<keyword evidence="2" id="KW-0813">Transport</keyword>
<evidence type="ECO:0000256" key="1">
    <source>
        <dbReference type="ARBA" id="ARBA00004651"/>
    </source>
</evidence>
<dbReference type="PANTHER" id="PTHR48021:SF46">
    <property type="entry name" value="MAJOR FACILITATOR SUPERFAMILY (MFS) PROFILE DOMAIN-CONTAINING PROTEIN"/>
    <property type="match status" value="1"/>
</dbReference>
<protein>
    <recommendedName>
        <fullName evidence="9">Major facilitator superfamily (MFS) profile domain-containing protein</fullName>
    </recommendedName>
</protein>
<organism evidence="10 11">
    <name type="scientific">Cotesia typhae</name>
    <dbReference type="NCBI Taxonomy" id="2053667"/>
    <lineage>
        <taxon>Eukaryota</taxon>
        <taxon>Metazoa</taxon>
        <taxon>Ecdysozoa</taxon>
        <taxon>Arthropoda</taxon>
        <taxon>Hexapoda</taxon>
        <taxon>Insecta</taxon>
        <taxon>Pterygota</taxon>
        <taxon>Neoptera</taxon>
        <taxon>Endopterygota</taxon>
        <taxon>Hymenoptera</taxon>
        <taxon>Apocrita</taxon>
        <taxon>Ichneumonoidea</taxon>
        <taxon>Braconidae</taxon>
        <taxon>Microgastrinae</taxon>
        <taxon>Cotesia</taxon>
    </lineage>
</organism>
<accession>A0A8J5UYW7</accession>
<reference evidence="10" key="1">
    <citation type="submission" date="2020-03" db="EMBL/GenBank/DDBJ databases">
        <authorList>
            <person name="Chebbi M.A."/>
            <person name="Drezen J.M."/>
        </authorList>
    </citation>
    <scope>NUCLEOTIDE SEQUENCE</scope>
    <source>
        <tissue evidence="10">Whole body</tissue>
    </source>
</reference>
<feature type="transmembrane region" description="Helical" evidence="8">
    <location>
        <begin position="98"/>
        <end position="116"/>
    </location>
</feature>
<feature type="transmembrane region" description="Helical" evidence="8">
    <location>
        <begin position="157"/>
        <end position="176"/>
    </location>
</feature>
<keyword evidence="6 8" id="KW-1133">Transmembrane helix</keyword>
<feature type="transmembrane region" description="Helical" evidence="8">
    <location>
        <begin position="303"/>
        <end position="328"/>
    </location>
</feature>
<feature type="transmembrane region" description="Helical" evidence="8">
    <location>
        <begin position="71"/>
        <end position="91"/>
    </location>
</feature>
<evidence type="ECO:0000256" key="7">
    <source>
        <dbReference type="ARBA" id="ARBA00023136"/>
    </source>
</evidence>